<keyword evidence="5 7" id="KW-1133">Transmembrane helix</keyword>
<name>A0A094QBY0_9ZZZZ</name>
<sequence>MTHLSVVIPVLNEESLIDELIHRVTRNVQKITENFEIIIVDDGSKDDTWKRMQQNIEKDSRIYGIRFSKNFGHHYAITAGIHDSKGDWVVVMDGDLQDRPEVIPELYQEAIKGFDTVFVSRKNRPESLMYRITQKIFYLILNSLSGLKFDSTQANFSIINKKVVDAFRGFPENSRFYSSTIKWLGFDNGVIYAEHGKRFSGKPSYTFKSRIDLAIDIIVNFSDRPLKISFYLGSLLTLGSIILSVKTIIQSLIQNYAFSSSYLLIIFTLFYIGITFIFFGIIGLYMGKIYNETKRRPLYVIKEIYKKTTI</sequence>
<dbReference type="InterPro" id="IPR050256">
    <property type="entry name" value="Glycosyltransferase_2"/>
</dbReference>
<feature type="transmembrane region" description="Helical" evidence="7">
    <location>
        <begin position="261"/>
        <end position="286"/>
    </location>
</feature>
<dbReference type="PANTHER" id="PTHR48090">
    <property type="entry name" value="UNDECAPRENYL-PHOSPHATE 4-DEOXY-4-FORMAMIDO-L-ARABINOSE TRANSFERASE-RELATED"/>
    <property type="match status" value="1"/>
</dbReference>
<evidence type="ECO:0000256" key="5">
    <source>
        <dbReference type="ARBA" id="ARBA00022989"/>
    </source>
</evidence>
<evidence type="ECO:0000256" key="7">
    <source>
        <dbReference type="SAM" id="Phobius"/>
    </source>
</evidence>
<feature type="transmembrane region" description="Helical" evidence="7">
    <location>
        <begin position="228"/>
        <end position="249"/>
    </location>
</feature>
<reference evidence="9" key="1">
    <citation type="submission" date="2014-06" db="EMBL/GenBank/DDBJ databases">
        <title>Key roles for freshwater Actinobacteria revealed by deep metagenomic sequencing.</title>
        <authorList>
            <person name="Ghai R."/>
            <person name="Mizuno C.M."/>
            <person name="Picazo A."/>
            <person name="Camacho A."/>
            <person name="Rodriguez-Valera F."/>
        </authorList>
    </citation>
    <scope>NUCLEOTIDE SEQUENCE</scope>
</reference>
<dbReference type="EMBL" id="JNSL01000019">
    <property type="protein sequence ID" value="KGA20887.1"/>
    <property type="molecule type" value="Genomic_DNA"/>
</dbReference>
<keyword evidence="6 7" id="KW-0472">Membrane</keyword>
<protein>
    <recommendedName>
        <fullName evidence="8">Glycosyltransferase 2-like domain-containing protein</fullName>
    </recommendedName>
</protein>
<evidence type="ECO:0000256" key="4">
    <source>
        <dbReference type="ARBA" id="ARBA00022692"/>
    </source>
</evidence>
<feature type="domain" description="Glycosyltransferase 2-like" evidence="8">
    <location>
        <begin position="5"/>
        <end position="131"/>
    </location>
</feature>
<evidence type="ECO:0000259" key="8">
    <source>
        <dbReference type="Pfam" id="PF00535"/>
    </source>
</evidence>
<evidence type="ECO:0000256" key="6">
    <source>
        <dbReference type="ARBA" id="ARBA00023136"/>
    </source>
</evidence>
<organism evidence="9">
    <name type="scientific">freshwater metagenome</name>
    <dbReference type="NCBI Taxonomy" id="449393"/>
    <lineage>
        <taxon>unclassified sequences</taxon>
        <taxon>metagenomes</taxon>
        <taxon>ecological metagenomes</taxon>
    </lineage>
</organism>
<dbReference type="InterPro" id="IPR029044">
    <property type="entry name" value="Nucleotide-diphossugar_trans"/>
</dbReference>
<dbReference type="GO" id="GO:0005886">
    <property type="term" value="C:plasma membrane"/>
    <property type="evidence" value="ECO:0007669"/>
    <property type="project" value="TreeGrafter"/>
</dbReference>
<gene>
    <name evidence="9" type="ORF">GM51_4785</name>
</gene>
<dbReference type="InterPro" id="IPR001173">
    <property type="entry name" value="Glyco_trans_2-like"/>
</dbReference>
<evidence type="ECO:0000256" key="1">
    <source>
        <dbReference type="ARBA" id="ARBA00004141"/>
    </source>
</evidence>
<evidence type="ECO:0000256" key="3">
    <source>
        <dbReference type="ARBA" id="ARBA00022679"/>
    </source>
</evidence>
<proteinExistence type="predicted"/>
<comment type="caution">
    <text evidence="9">The sequence shown here is derived from an EMBL/GenBank/DDBJ whole genome shotgun (WGS) entry which is preliminary data.</text>
</comment>
<evidence type="ECO:0000313" key="9">
    <source>
        <dbReference type="EMBL" id="KGA20887.1"/>
    </source>
</evidence>
<keyword evidence="3" id="KW-0808">Transferase</keyword>
<dbReference type="CDD" id="cd04187">
    <property type="entry name" value="DPM1_like_bac"/>
    <property type="match status" value="1"/>
</dbReference>
<keyword evidence="4 7" id="KW-0812">Transmembrane</keyword>
<dbReference type="GO" id="GO:0016757">
    <property type="term" value="F:glycosyltransferase activity"/>
    <property type="evidence" value="ECO:0007669"/>
    <property type="project" value="UniProtKB-KW"/>
</dbReference>
<dbReference type="Gene3D" id="3.90.550.10">
    <property type="entry name" value="Spore Coat Polysaccharide Biosynthesis Protein SpsA, Chain A"/>
    <property type="match status" value="1"/>
</dbReference>
<dbReference type="SUPFAM" id="SSF53448">
    <property type="entry name" value="Nucleotide-diphospho-sugar transferases"/>
    <property type="match status" value="1"/>
</dbReference>
<dbReference type="Pfam" id="PF00535">
    <property type="entry name" value="Glycos_transf_2"/>
    <property type="match status" value="1"/>
</dbReference>
<dbReference type="AlphaFoldDB" id="A0A094QBY0"/>
<evidence type="ECO:0000256" key="2">
    <source>
        <dbReference type="ARBA" id="ARBA00022676"/>
    </source>
</evidence>
<keyword evidence="2" id="KW-0328">Glycosyltransferase</keyword>
<dbReference type="PANTHER" id="PTHR48090:SF1">
    <property type="entry name" value="PROPHAGE BACTOPRENOL GLUCOSYL TRANSFERASE HOMOLOG"/>
    <property type="match status" value="1"/>
</dbReference>
<accession>A0A094QBY0</accession>
<comment type="subcellular location">
    <subcellularLocation>
        <location evidence="1">Membrane</location>
        <topology evidence="1">Multi-pass membrane protein</topology>
    </subcellularLocation>
</comment>